<evidence type="ECO:0000313" key="3">
    <source>
        <dbReference type="EMBL" id="GJJ76030.1"/>
    </source>
</evidence>
<sequence>MAPPLPWNENVNRLEAEELVQRFGRLWPTRCENADCNKRFPRSFYKDQVCSQGSNIRRFRCGGCKSTFKVQKMLETLRVVSRDPAKAERVVRRNAEAYRREATTGVLINVVHPTTHAVCSVDNMELPAPQDGASMDHAEHPATQDGASADHAVHPATEDGASVDHAEHPATQDGASADHNGTPWHLIGHSLLSDTESVHELDDYDSGTMVISSTPLQPALGTQISRLGSPLTQQHRHSQYPHWSPDSLQPSQSVANMDTDVRGTPIQTVALASGSTLPAFQSSPLRAGQELSHTHSSSPRPSSVALGKRRRAETPESTEPDSQSFPPGADQELSRQHAPPRLSSAALGIRRHAEGCMEETTCQKEQPQRTEGQPLFREQAVELFTAQLAQLEARLEVQLATQLQAVIQAEVTELFRLQRESNQAPLTAEADSRPPVIPATRVQAGLAKPVRVRIDSVRPRQAQPASPRSHSAARSPAAVSAVASQSNSPAKARTKATVNAGAARQGPSKAQMDIVKSMKPPRPFRARKTAAEAARPTIAPVRVYFSGVQSGPLKVFKAKLRGLRICTSLIYNISFVGKSMCEFLVDAAYRAKFIESMKSFTFRHLPNYDPAVPQDPNVTEETAELLRGAYIRRLETTASTTNRDFVRDDFLSMLAAADPTAPTSATDLPDLSGPMDTGTVAATASASSGLVETDIPLTGAASEAASAAMDIDPPLAATATASDSELVDTHTHPAAEDTAVLLGHLLESDASKLHHTQAGFRNGFSTLTHALVADDCAIRGQKYRVFYDFAQAYDTVPVPLLLSKMKTRGASAQILSLVDALFVGTSTKVIVNGRQTESIPLSRGLLQGSILSPLLFDIFIDDLAHKLNKDTPDPKKIPRALLYADDITAGSHALHHLQVTSNDLVDWCHENGMTINLAKCGVVGLTHGDRDLVLRGIGPIPRVECYNYLGFPYKSRGIDWAEHLKSMALKASKTLKFCEARGNSKWSAGLRLALYRAFVRSRMEYGAGIMYHWIQNDSKSRTEHLKAIATVQDAALKWILEFKDPTKVTHSFLALPTIYVRFSDLACLLTDHFIGMDGNNPARTLRDVLFGNVGRNKDRILPKCHKHPDRLLYQNYLARLRREEKVDSLKVWLRKRFLDECFRTLRLCKYFEPQMRTRGIGPVTAIYFKSLRLRKNAIAWHLNKFACGARCSECNNIFHQTHVVDCGWQEKLLDRAPPKVVATFLALPPLAPNKCRPNFVDFLLKERHLASLAEAFGWLEFWMRPRENYDV</sequence>
<name>A0A9P3LZK0_9FUNG</name>
<keyword evidence="4" id="KW-1185">Reference proteome</keyword>
<dbReference type="SUPFAM" id="SSF56672">
    <property type="entry name" value="DNA/RNA polymerases"/>
    <property type="match status" value="1"/>
</dbReference>
<protein>
    <recommendedName>
        <fullName evidence="2">Reverse transcriptase domain-containing protein</fullName>
    </recommendedName>
</protein>
<dbReference type="Pfam" id="PF00078">
    <property type="entry name" value="RVT_1"/>
    <property type="match status" value="1"/>
</dbReference>
<organism evidence="3 4">
    <name type="scientific">Entomortierella parvispora</name>
    <dbReference type="NCBI Taxonomy" id="205924"/>
    <lineage>
        <taxon>Eukaryota</taxon>
        <taxon>Fungi</taxon>
        <taxon>Fungi incertae sedis</taxon>
        <taxon>Mucoromycota</taxon>
        <taxon>Mortierellomycotina</taxon>
        <taxon>Mortierellomycetes</taxon>
        <taxon>Mortierellales</taxon>
        <taxon>Mortierellaceae</taxon>
        <taxon>Entomortierella</taxon>
    </lineage>
</organism>
<gene>
    <name evidence="3" type="ORF">EMPS_08388</name>
</gene>
<evidence type="ECO:0000256" key="1">
    <source>
        <dbReference type="SAM" id="MobiDB-lite"/>
    </source>
</evidence>
<feature type="compositionally biased region" description="Polar residues" evidence="1">
    <location>
        <begin position="315"/>
        <end position="325"/>
    </location>
</feature>
<feature type="compositionally biased region" description="Low complexity" evidence="1">
    <location>
        <begin position="462"/>
        <end position="490"/>
    </location>
</feature>
<dbReference type="InterPro" id="IPR043502">
    <property type="entry name" value="DNA/RNA_pol_sf"/>
</dbReference>
<dbReference type="CDD" id="cd01650">
    <property type="entry name" value="RT_nLTR_like"/>
    <property type="match status" value="1"/>
</dbReference>
<dbReference type="AlphaFoldDB" id="A0A9P3LZK0"/>
<reference evidence="3" key="1">
    <citation type="submission" date="2021-11" db="EMBL/GenBank/DDBJ databases">
        <authorList>
            <person name="Herlambang A."/>
            <person name="Guo Y."/>
            <person name="Takashima Y."/>
            <person name="Nishizawa T."/>
        </authorList>
    </citation>
    <scope>NUCLEOTIDE SEQUENCE</scope>
    <source>
        <strain evidence="3">E1425</strain>
    </source>
</reference>
<dbReference type="PROSITE" id="PS50878">
    <property type="entry name" value="RT_POL"/>
    <property type="match status" value="1"/>
</dbReference>
<reference evidence="3" key="2">
    <citation type="journal article" date="2022" name="Microbiol. Resour. Announc.">
        <title>Whole-Genome Sequence of Entomortierella parvispora E1425, a Mucoromycotan Fungus Associated with Burkholderiaceae-Related Endosymbiotic Bacteria.</title>
        <authorList>
            <person name="Herlambang A."/>
            <person name="Guo Y."/>
            <person name="Takashima Y."/>
            <person name="Narisawa K."/>
            <person name="Ohta H."/>
            <person name="Nishizawa T."/>
        </authorList>
    </citation>
    <scope>NUCLEOTIDE SEQUENCE</scope>
    <source>
        <strain evidence="3">E1425</strain>
    </source>
</reference>
<feature type="domain" description="Reverse transcriptase" evidence="2">
    <location>
        <begin position="679"/>
        <end position="953"/>
    </location>
</feature>
<dbReference type="EMBL" id="BQFW01000011">
    <property type="protein sequence ID" value="GJJ76030.1"/>
    <property type="molecule type" value="Genomic_DNA"/>
</dbReference>
<accession>A0A9P3LZK0</accession>
<comment type="caution">
    <text evidence="3">The sequence shown here is derived from an EMBL/GenBank/DDBJ whole genome shotgun (WGS) entry which is preliminary data.</text>
</comment>
<feature type="region of interest" description="Disordered" evidence="1">
    <location>
        <begin position="280"/>
        <end position="342"/>
    </location>
</feature>
<dbReference type="OrthoDB" id="5514950at2759"/>
<evidence type="ECO:0000313" key="4">
    <source>
        <dbReference type="Proteomes" id="UP000827284"/>
    </source>
</evidence>
<dbReference type="PANTHER" id="PTHR33332">
    <property type="entry name" value="REVERSE TRANSCRIPTASE DOMAIN-CONTAINING PROTEIN"/>
    <property type="match status" value="1"/>
</dbReference>
<evidence type="ECO:0000259" key="2">
    <source>
        <dbReference type="PROSITE" id="PS50878"/>
    </source>
</evidence>
<feature type="region of interest" description="Disordered" evidence="1">
    <location>
        <begin position="231"/>
        <end position="254"/>
    </location>
</feature>
<feature type="region of interest" description="Disordered" evidence="1">
    <location>
        <begin position="450"/>
        <end position="511"/>
    </location>
</feature>
<feature type="compositionally biased region" description="Basic and acidic residues" evidence="1">
    <location>
        <begin position="151"/>
        <end position="170"/>
    </location>
</feature>
<proteinExistence type="predicted"/>
<dbReference type="InterPro" id="IPR000477">
    <property type="entry name" value="RT_dom"/>
</dbReference>
<dbReference type="Proteomes" id="UP000827284">
    <property type="component" value="Unassembled WGS sequence"/>
</dbReference>
<feature type="compositionally biased region" description="Low complexity" evidence="1">
    <location>
        <begin position="294"/>
        <end position="303"/>
    </location>
</feature>
<feature type="region of interest" description="Disordered" evidence="1">
    <location>
        <begin position="125"/>
        <end position="182"/>
    </location>
</feature>